<protein>
    <submittedName>
        <fullName evidence="3">5'-nucleotidase C-terminal domain-containing protein</fullName>
    </submittedName>
</protein>
<dbReference type="Gene3D" id="3.90.780.10">
    <property type="entry name" value="5'-Nucleotidase, C-terminal domain"/>
    <property type="match status" value="1"/>
</dbReference>
<dbReference type="PANTHER" id="PTHR11575:SF46">
    <property type="entry name" value="PROTEIN USHA"/>
    <property type="match status" value="1"/>
</dbReference>
<dbReference type="InterPro" id="IPR036907">
    <property type="entry name" value="5'-Nucleotdase_C_sf"/>
</dbReference>
<keyword evidence="1" id="KW-0732">Signal</keyword>
<dbReference type="AlphaFoldDB" id="A0A9D9ERC6"/>
<dbReference type="InterPro" id="IPR006179">
    <property type="entry name" value="5_nucleotidase/apyrase"/>
</dbReference>
<name>A0A9D9ERC6_9BACT</name>
<dbReference type="SUPFAM" id="SSF55816">
    <property type="entry name" value="5'-nucleotidase (syn. UDP-sugar hydrolase), C-terminal domain"/>
    <property type="match status" value="1"/>
</dbReference>
<evidence type="ECO:0000313" key="3">
    <source>
        <dbReference type="EMBL" id="MBO8451346.1"/>
    </source>
</evidence>
<dbReference type="PANTHER" id="PTHR11575">
    <property type="entry name" value="5'-NUCLEOTIDASE-RELATED"/>
    <property type="match status" value="1"/>
</dbReference>
<evidence type="ECO:0000313" key="4">
    <source>
        <dbReference type="Proteomes" id="UP000823661"/>
    </source>
</evidence>
<comment type="caution">
    <text evidence="3">The sequence shown here is derived from an EMBL/GenBank/DDBJ whole genome shotgun (WGS) entry which is preliminary data.</text>
</comment>
<gene>
    <name evidence="3" type="ORF">IAC06_00470</name>
</gene>
<dbReference type="PRINTS" id="PR01607">
    <property type="entry name" value="APYRASEFAMLY"/>
</dbReference>
<sequence length="279" mass="30206">MNRTRLILLAAAVSFSAVLQAYDNDDIRWSRTVMDGSRTGVTVPAATDIDKALGIVKGMEYTAPSGRVFKGGSVVRVARTVIDAQAAMAPVKRVIAYSPETMTVEYPESALSNWFADNLMRATEKAVGRKVDMSIGNFGGIRVDMPCGDVTADDIRSMFPFRNDLVYLVLRGSDIRHIIDWMAEDGFQVLGGVRVVARDGKTVSVEIGGKPLDDSALYGVATITFLLDGGDGLYVGRNAVEMVDIPVDIYNAMMDIIEEDTAAGRQISAQKDGRVVILD</sequence>
<dbReference type="InterPro" id="IPR008334">
    <property type="entry name" value="5'-Nucleotdase_C"/>
</dbReference>
<reference evidence="3" key="1">
    <citation type="submission" date="2020-10" db="EMBL/GenBank/DDBJ databases">
        <authorList>
            <person name="Gilroy R."/>
        </authorList>
    </citation>
    <scope>NUCLEOTIDE SEQUENCE</scope>
    <source>
        <strain evidence="3">B1-20833</strain>
    </source>
</reference>
<dbReference type="Proteomes" id="UP000823661">
    <property type="component" value="Unassembled WGS sequence"/>
</dbReference>
<proteinExistence type="predicted"/>
<accession>A0A9D9ERC6</accession>
<evidence type="ECO:0000256" key="1">
    <source>
        <dbReference type="SAM" id="SignalP"/>
    </source>
</evidence>
<dbReference type="GO" id="GO:0008253">
    <property type="term" value="F:5'-nucleotidase activity"/>
    <property type="evidence" value="ECO:0007669"/>
    <property type="project" value="TreeGrafter"/>
</dbReference>
<dbReference type="Pfam" id="PF02872">
    <property type="entry name" value="5_nucleotid_C"/>
    <property type="match status" value="1"/>
</dbReference>
<feature type="signal peptide" evidence="1">
    <location>
        <begin position="1"/>
        <end position="21"/>
    </location>
</feature>
<organism evidence="3 4">
    <name type="scientific">Candidatus Cryptobacteroides intestinavium</name>
    <dbReference type="NCBI Taxonomy" id="2840766"/>
    <lineage>
        <taxon>Bacteria</taxon>
        <taxon>Pseudomonadati</taxon>
        <taxon>Bacteroidota</taxon>
        <taxon>Bacteroidia</taxon>
        <taxon>Bacteroidales</taxon>
        <taxon>Candidatus Cryptobacteroides</taxon>
    </lineage>
</organism>
<evidence type="ECO:0000259" key="2">
    <source>
        <dbReference type="Pfam" id="PF02872"/>
    </source>
</evidence>
<dbReference type="GO" id="GO:0008768">
    <property type="term" value="F:UDP-sugar diphosphatase activity"/>
    <property type="evidence" value="ECO:0007669"/>
    <property type="project" value="TreeGrafter"/>
</dbReference>
<reference evidence="3" key="2">
    <citation type="journal article" date="2021" name="PeerJ">
        <title>Extensive microbial diversity within the chicken gut microbiome revealed by metagenomics and culture.</title>
        <authorList>
            <person name="Gilroy R."/>
            <person name="Ravi A."/>
            <person name="Getino M."/>
            <person name="Pursley I."/>
            <person name="Horton D.L."/>
            <person name="Alikhan N.F."/>
            <person name="Baker D."/>
            <person name="Gharbi K."/>
            <person name="Hall N."/>
            <person name="Watson M."/>
            <person name="Adriaenssens E.M."/>
            <person name="Foster-Nyarko E."/>
            <person name="Jarju S."/>
            <person name="Secka A."/>
            <person name="Antonio M."/>
            <person name="Oren A."/>
            <person name="Chaudhuri R.R."/>
            <person name="La Ragione R."/>
            <person name="Hildebrand F."/>
            <person name="Pallen M.J."/>
        </authorList>
    </citation>
    <scope>NUCLEOTIDE SEQUENCE</scope>
    <source>
        <strain evidence="3">B1-20833</strain>
    </source>
</reference>
<feature type="domain" description="5'-Nucleotidase C-terminal" evidence="2">
    <location>
        <begin position="102"/>
        <end position="233"/>
    </location>
</feature>
<dbReference type="EMBL" id="JADIMI010000007">
    <property type="protein sequence ID" value="MBO8451346.1"/>
    <property type="molecule type" value="Genomic_DNA"/>
</dbReference>
<dbReference type="GO" id="GO:0030288">
    <property type="term" value="C:outer membrane-bounded periplasmic space"/>
    <property type="evidence" value="ECO:0007669"/>
    <property type="project" value="TreeGrafter"/>
</dbReference>
<dbReference type="GO" id="GO:0009166">
    <property type="term" value="P:nucleotide catabolic process"/>
    <property type="evidence" value="ECO:0007669"/>
    <property type="project" value="InterPro"/>
</dbReference>
<feature type="chain" id="PRO_5039087941" evidence="1">
    <location>
        <begin position="22"/>
        <end position="279"/>
    </location>
</feature>